<proteinExistence type="predicted"/>
<dbReference type="EMBL" id="FZNT01000004">
    <property type="protein sequence ID" value="SNR52724.1"/>
    <property type="molecule type" value="Genomic_DNA"/>
</dbReference>
<gene>
    <name evidence="7" type="ORF">SAMN06265371_104304</name>
</gene>
<dbReference type="RefSeq" id="WP_141119698.1">
    <property type="nucleotide sequence ID" value="NZ_FZNT01000004.1"/>
</dbReference>
<keyword evidence="3 4" id="KW-0408">Iron</keyword>
<dbReference type="Proteomes" id="UP000198384">
    <property type="component" value="Unassembled WGS sequence"/>
</dbReference>
<evidence type="ECO:0000256" key="1">
    <source>
        <dbReference type="ARBA" id="ARBA00022617"/>
    </source>
</evidence>
<dbReference type="AlphaFoldDB" id="A0A238X2W8"/>
<reference evidence="7 8" key="1">
    <citation type="submission" date="2017-06" db="EMBL/GenBank/DDBJ databases">
        <authorList>
            <person name="Kim H.J."/>
            <person name="Triplett B.A."/>
        </authorList>
    </citation>
    <scope>NUCLEOTIDE SEQUENCE [LARGE SCALE GENOMIC DNA]</scope>
    <source>
        <strain evidence="7 8">DSM 29150</strain>
    </source>
</reference>
<evidence type="ECO:0000256" key="2">
    <source>
        <dbReference type="ARBA" id="ARBA00022723"/>
    </source>
</evidence>
<evidence type="ECO:0000256" key="3">
    <source>
        <dbReference type="ARBA" id="ARBA00023004"/>
    </source>
</evidence>
<dbReference type="GO" id="GO:0020037">
    <property type="term" value="F:heme binding"/>
    <property type="evidence" value="ECO:0007669"/>
    <property type="project" value="InterPro"/>
</dbReference>
<dbReference type="GO" id="GO:0009055">
    <property type="term" value="F:electron transfer activity"/>
    <property type="evidence" value="ECO:0007669"/>
    <property type="project" value="InterPro"/>
</dbReference>
<dbReference type="InterPro" id="IPR036909">
    <property type="entry name" value="Cyt_c-like_dom_sf"/>
</dbReference>
<evidence type="ECO:0000256" key="4">
    <source>
        <dbReference type="PROSITE-ProRule" id="PRU00433"/>
    </source>
</evidence>
<keyword evidence="2 4" id="KW-0479">Metal-binding</keyword>
<dbReference type="PROSITE" id="PS51007">
    <property type="entry name" value="CYTC"/>
    <property type="match status" value="1"/>
</dbReference>
<feature type="domain" description="Cytochrome c" evidence="6">
    <location>
        <begin position="43"/>
        <end position="125"/>
    </location>
</feature>
<keyword evidence="1 4" id="KW-0349">Heme</keyword>
<accession>A0A238X2W8</accession>
<name>A0A238X2W8_9FLAO</name>
<evidence type="ECO:0000313" key="8">
    <source>
        <dbReference type="Proteomes" id="UP000198384"/>
    </source>
</evidence>
<evidence type="ECO:0000259" key="6">
    <source>
        <dbReference type="PROSITE" id="PS51007"/>
    </source>
</evidence>
<dbReference type="InterPro" id="IPR009056">
    <property type="entry name" value="Cyt_c-like_dom"/>
</dbReference>
<feature type="chain" id="PRO_5012579440" description="Cytochrome c domain-containing protein" evidence="5">
    <location>
        <begin position="23"/>
        <end position="128"/>
    </location>
</feature>
<dbReference type="GO" id="GO:0046872">
    <property type="term" value="F:metal ion binding"/>
    <property type="evidence" value="ECO:0007669"/>
    <property type="project" value="UniProtKB-KW"/>
</dbReference>
<dbReference type="OrthoDB" id="1450284at2"/>
<protein>
    <recommendedName>
        <fullName evidence="6">Cytochrome c domain-containing protein</fullName>
    </recommendedName>
</protein>
<feature type="signal peptide" evidence="5">
    <location>
        <begin position="1"/>
        <end position="22"/>
    </location>
</feature>
<evidence type="ECO:0000313" key="7">
    <source>
        <dbReference type="EMBL" id="SNR52724.1"/>
    </source>
</evidence>
<organism evidence="7 8">
    <name type="scientific">Lutibacter agarilyticus</name>
    <dbReference type="NCBI Taxonomy" id="1109740"/>
    <lineage>
        <taxon>Bacteria</taxon>
        <taxon>Pseudomonadati</taxon>
        <taxon>Bacteroidota</taxon>
        <taxon>Flavobacteriia</taxon>
        <taxon>Flavobacteriales</taxon>
        <taxon>Flavobacteriaceae</taxon>
        <taxon>Lutibacter</taxon>
    </lineage>
</organism>
<keyword evidence="8" id="KW-1185">Reference proteome</keyword>
<keyword evidence="5" id="KW-0732">Signal</keyword>
<evidence type="ECO:0000256" key="5">
    <source>
        <dbReference type="SAM" id="SignalP"/>
    </source>
</evidence>
<dbReference type="SUPFAM" id="SSF46626">
    <property type="entry name" value="Cytochrome c"/>
    <property type="match status" value="1"/>
</dbReference>
<sequence length="128" mass="14199">MKKLFQIVLVSSLSLLCFSCYYDELIDRPIDIPEIPDLPENVSFSTQVQPIFTTNCITCHTSSLNPDLRAGYSYNALVPDYVIAGDPLNSKLFQSLPGIGHPLNVGFELSDEDVAIIYAWIDQGAENN</sequence>